<dbReference type="InterPro" id="IPR020613">
    <property type="entry name" value="Thiolase_CS"/>
</dbReference>
<comment type="subcellular location">
    <subcellularLocation>
        <location evidence="1">Cytoplasm</location>
    </subcellularLocation>
</comment>
<dbReference type="OrthoDB" id="56116at2"/>
<dbReference type="PROSITE" id="PS00098">
    <property type="entry name" value="THIOLASE_1"/>
    <property type="match status" value="1"/>
</dbReference>
<protein>
    <recommendedName>
        <fullName evidence="7">Acetyl-CoA acetyltransferase</fullName>
        <ecNumber evidence="6">2.3.1.16</ecNumber>
    </recommendedName>
</protein>
<evidence type="ECO:0000256" key="1">
    <source>
        <dbReference type="ARBA" id="ARBA00004496"/>
    </source>
</evidence>
<dbReference type="InterPro" id="IPR016039">
    <property type="entry name" value="Thiolase-like"/>
</dbReference>
<evidence type="ECO:0000256" key="6">
    <source>
        <dbReference type="ARBA" id="ARBA00024073"/>
    </source>
</evidence>
<dbReference type="PANTHER" id="PTHR43853:SF21">
    <property type="entry name" value="STEROID 3-KETOACYL-COA THIOLASE"/>
    <property type="match status" value="1"/>
</dbReference>
<dbReference type="AlphaFoldDB" id="A0A1H3SGD5"/>
<dbReference type="InterPro" id="IPR020617">
    <property type="entry name" value="Thiolase_C"/>
</dbReference>
<dbReference type="Pfam" id="PF00108">
    <property type="entry name" value="Thiolase_N"/>
    <property type="match status" value="1"/>
</dbReference>
<evidence type="ECO:0000256" key="4">
    <source>
        <dbReference type="ARBA" id="ARBA00022679"/>
    </source>
</evidence>
<dbReference type="STRING" id="415015.SAMN05660462_02851"/>
<evidence type="ECO:0000256" key="7">
    <source>
        <dbReference type="ARBA" id="ARBA00044137"/>
    </source>
</evidence>
<evidence type="ECO:0000313" key="14">
    <source>
        <dbReference type="Proteomes" id="UP000198625"/>
    </source>
</evidence>
<proteinExistence type="inferred from homology"/>
<dbReference type="InterPro" id="IPR002155">
    <property type="entry name" value="Thiolase"/>
</dbReference>
<evidence type="ECO:0000256" key="10">
    <source>
        <dbReference type="RuleBase" id="RU003557"/>
    </source>
</evidence>
<dbReference type="SUPFAM" id="SSF53901">
    <property type="entry name" value="Thiolase-like"/>
    <property type="match status" value="2"/>
</dbReference>
<feature type="active site" description="Acyl-thioester intermediate" evidence="9">
    <location>
        <position position="91"/>
    </location>
</feature>
<dbReference type="FunFam" id="3.40.47.10:FF:000010">
    <property type="entry name" value="Acetyl-CoA acetyltransferase (Thiolase)"/>
    <property type="match status" value="1"/>
</dbReference>
<keyword evidence="4 10" id="KW-0808">Transferase</keyword>
<feature type="active site" description="Proton acceptor" evidence="9">
    <location>
        <position position="338"/>
    </location>
</feature>
<dbReference type="RefSeq" id="WP_091732722.1">
    <property type="nucleotide sequence ID" value="NZ_FNQE01000042.1"/>
</dbReference>
<accession>A0A1H3SGD5</accession>
<dbReference type="PROSITE" id="PS00737">
    <property type="entry name" value="THIOLASE_2"/>
    <property type="match status" value="1"/>
</dbReference>
<evidence type="ECO:0000256" key="8">
    <source>
        <dbReference type="ARBA" id="ARBA00051550"/>
    </source>
</evidence>
<dbReference type="EC" id="2.3.1.16" evidence="6"/>
<dbReference type="Gene3D" id="3.40.47.10">
    <property type="match status" value="1"/>
</dbReference>
<dbReference type="InterPro" id="IPR020615">
    <property type="entry name" value="Thiolase_acyl_enz_int_AS"/>
</dbReference>
<dbReference type="NCBIfam" id="TIGR01930">
    <property type="entry name" value="AcCoA-C-Actrans"/>
    <property type="match status" value="1"/>
</dbReference>
<comment type="similarity">
    <text evidence="3 10">Belongs to the thiolase-like superfamily. Thiolase family.</text>
</comment>
<dbReference type="PIRSF" id="PIRSF000429">
    <property type="entry name" value="Ac-CoA_Ac_transf"/>
    <property type="match status" value="1"/>
</dbReference>
<dbReference type="InterPro" id="IPR020610">
    <property type="entry name" value="Thiolase_AS"/>
</dbReference>
<dbReference type="PROSITE" id="PS00099">
    <property type="entry name" value="THIOLASE_3"/>
    <property type="match status" value="1"/>
</dbReference>
<feature type="active site" description="Proton acceptor" evidence="9">
    <location>
        <position position="368"/>
    </location>
</feature>
<comment type="catalytic activity">
    <reaction evidence="8">
        <text>2 acetyl-CoA = acetoacetyl-CoA + CoA</text>
        <dbReference type="Rhea" id="RHEA:21036"/>
        <dbReference type="ChEBI" id="CHEBI:57286"/>
        <dbReference type="ChEBI" id="CHEBI:57287"/>
        <dbReference type="ChEBI" id="CHEBI:57288"/>
        <dbReference type="EC" id="2.3.1.9"/>
    </reaction>
</comment>
<dbReference type="CDD" id="cd00751">
    <property type="entry name" value="thiolase"/>
    <property type="match status" value="1"/>
</dbReference>
<evidence type="ECO:0000256" key="9">
    <source>
        <dbReference type="PIRSR" id="PIRSR000429-1"/>
    </source>
</evidence>
<dbReference type="GO" id="GO:0006635">
    <property type="term" value="P:fatty acid beta-oxidation"/>
    <property type="evidence" value="ECO:0007669"/>
    <property type="project" value="TreeGrafter"/>
</dbReference>
<dbReference type="GO" id="GO:0010124">
    <property type="term" value="P:phenylacetate catabolic process"/>
    <property type="evidence" value="ECO:0007669"/>
    <property type="project" value="TreeGrafter"/>
</dbReference>
<dbReference type="PANTHER" id="PTHR43853">
    <property type="entry name" value="3-KETOACYL-COA THIOLASE, PEROXISOMAL"/>
    <property type="match status" value="1"/>
</dbReference>
<dbReference type="InterPro" id="IPR020616">
    <property type="entry name" value="Thiolase_N"/>
</dbReference>
<gene>
    <name evidence="13" type="ORF">SAMN05660462_02851</name>
</gene>
<name>A0A1H3SGD5_9FIRM</name>
<keyword evidence="5 10" id="KW-0012">Acyltransferase</keyword>
<dbReference type="EMBL" id="FNQE01000042">
    <property type="protein sequence ID" value="SDZ36159.1"/>
    <property type="molecule type" value="Genomic_DNA"/>
</dbReference>
<evidence type="ECO:0000256" key="5">
    <source>
        <dbReference type="ARBA" id="ARBA00023315"/>
    </source>
</evidence>
<feature type="domain" description="Thiolase N-terminal" evidence="11">
    <location>
        <begin position="5"/>
        <end position="251"/>
    </location>
</feature>
<organism evidence="13 14">
    <name type="scientific">Proteiniborus ethanoligenes</name>
    <dbReference type="NCBI Taxonomy" id="415015"/>
    <lineage>
        <taxon>Bacteria</taxon>
        <taxon>Bacillati</taxon>
        <taxon>Bacillota</taxon>
        <taxon>Clostridia</taxon>
        <taxon>Eubacteriales</taxon>
        <taxon>Proteiniborus</taxon>
    </lineage>
</organism>
<evidence type="ECO:0000256" key="2">
    <source>
        <dbReference type="ARBA" id="ARBA00005189"/>
    </source>
</evidence>
<evidence type="ECO:0000256" key="3">
    <source>
        <dbReference type="ARBA" id="ARBA00010982"/>
    </source>
</evidence>
<sequence>MNKAVIVSAVRTPLGRANRGSLKDIRPDELAAIAVKGSLDRIPNLDKNDVDDVIMGCAFPELEQGFNAARTIALRAGLPNTSSAMTINRFCSSGLQAVALGFQQVMAGWSDVVIAGGFESMSTIPLGGMKLCPNPYLMENYPEYYLAMGLTAEEVAKRYNVTREMQDKFAYNSFIKAEDAVKTGRFKDEIISVEIEINGAKRIVETDDLKDGITPDRLASSRPAFKFNGTVTGNNSSQMTDGASALVIMSERKAKELGLKPLATLKSFAVAGCDPDIMGIGPIYAIPKALKYADMELSDIQIIELNEAFAAQAIACIDELGINKEIVNKNGGAIALGHPLGATGARLTTSLIYEMEKRDLKYGLVSMCIGGGMGAAGIFERL</sequence>
<dbReference type="Pfam" id="PF02803">
    <property type="entry name" value="Thiolase_C"/>
    <property type="match status" value="1"/>
</dbReference>
<reference evidence="13 14" key="1">
    <citation type="submission" date="2016-10" db="EMBL/GenBank/DDBJ databases">
        <authorList>
            <person name="de Groot N.N."/>
        </authorList>
    </citation>
    <scope>NUCLEOTIDE SEQUENCE [LARGE SCALE GENOMIC DNA]</scope>
    <source>
        <strain evidence="13 14">DSM 21650</strain>
    </source>
</reference>
<dbReference type="Proteomes" id="UP000198625">
    <property type="component" value="Unassembled WGS sequence"/>
</dbReference>
<dbReference type="InterPro" id="IPR050215">
    <property type="entry name" value="Thiolase-like_sf_Thiolase"/>
</dbReference>
<evidence type="ECO:0000259" key="11">
    <source>
        <dbReference type="Pfam" id="PF00108"/>
    </source>
</evidence>
<feature type="domain" description="Thiolase C-terminal" evidence="12">
    <location>
        <begin position="259"/>
        <end position="381"/>
    </location>
</feature>
<evidence type="ECO:0000259" key="12">
    <source>
        <dbReference type="Pfam" id="PF02803"/>
    </source>
</evidence>
<keyword evidence="14" id="KW-1185">Reference proteome</keyword>
<dbReference type="GO" id="GO:0005737">
    <property type="term" value="C:cytoplasm"/>
    <property type="evidence" value="ECO:0007669"/>
    <property type="project" value="UniProtKB-SubCell"/>
</dbReference>
<evidence type="ECO:0000313" key="13">
    <source>
        <dbReference type="EMBL" id="SDZ36159.1"/>
    </source>
</evidence>
<dbReference type="GO" id="GO:0003985">
    <property type="term" value="F:acetyl-CoA C-acetyltransferase activity"/>
    <property type="evidence" value="ECO:0007669"/>
    <property type="project" value="UniProtKB-EC"/>
</dbReference>
<comment type="pathway">
    <text evidence="2">Lipid metabolism.</text>
</comment>